<dbReference type="AlphaFoldDB" id="A0A9N8W429"/>
<protein>
    <submittedName>
        <fullName evidence="1">310_t:CDS:1</fullName>
    </submittedName>
</protein>
<evidence type="ECO:0000313" key="2">
    <source>
        <dbReference type="Proteomes" id="UP000789739"/>
    </source>
</evidence>
<keyword evidence="2" id="KW-1185">Reference proteome</keyword>
<sequence>MAVDINAIYCDIDCAFASLAIRESRENRTFTKSERCALISKALSHLLDDDPVLDKNRFVLHALLSRCWQLNQSPQNSVDYHAFPNALKLMSTEFYVSLIESLDLSYQFKKALYGLPNEVVIRYSSVILECTPQFLVHVHVPILNIVKDQPKADTLTFLKDMWRRYGSNISGNNPRTQISVFDETVKVFEGIFSNNSISSDSMIKALKESDDHVVGWAVHSDSEPRRYLYTASQRERWAERYRILSSPSFFKKFLLETLSLVHSMLDVFTSDNQAQGYFSVAMEGSMTRFIRAIREISVFDELKTENEVKRLLTYEEWMRNKPNRTTRKTRQERISRCLEADASQLPSPRLATGVRKLHPLVQITRKIHSNLDIHKSLPMLLDGIRISFEDTEECVSWLLDCIKHRRMGCMTFLKVVVDFVWMFVGRSDFDSDHFLSLMIEQGLSLDLYKSIDRLSKSYRSNPSKISNDTIKNTTALFLKLFSNLTIHQQQILRDYVVSNREKALDITFPTFGNWDLWDYDFERRGRVVCNQLVAGDDEDSEILEAVMELSLISPYQTLDLLVMEATRNKGQSSVIIHLISQTLASITSYKSHSTSPTLLIAVLQNRLQKIKLNIVILSDQERKNLITFILGSISSELISKSEAIRDIVIPELETNTQNLPVVIGVLVGIINNTTEEKTWLWKTKPFLMLILLGRILSARSKSVSALSVIENVERALDFIIAQIKVAFETEKRWSQDDINANETSMREFYEESSCLSWSFHLRLYSLFDLLSKTFNFKLIPPPIPKPLYDFLSLSSEEFTATGSEFHSIISKIMLFLEACRIEDTWCTKFCEVALVKSPSDFSVKRRNFLKLAPVAFCSILDTSTESEAIRLLTQLVKTLIGYGLLSASDLVSNCGVLVGELEVQDRLSLACIRFSMINILSGLSTLAAGGGTHNMLQRHSMNDLYITQNIIKSVKKMLSTSSSITLLVLVFHTTSTTLARLGSLPRSEEQIYIFLLFIVENLTKDNGWTLQRETKEVVDDGLQRLNKDIRDNVARGLFGR</sequence>
<comment type="caution">
    <text evidence="1">The sequence shown here is derived from an EMBL/GenBank/DDBJ whole genome shotgun (WGS) entry which is preliminary data.</text>
</comment>
<proteinExistence type="predicted"/>
<name>A0A9N8W429_9GLOM</name>
<evidence type="ECO:0000313" key="1">
    <source>
        <dbReference type="EMBL" id="CAG8476581.1"/>
    </source>
</evidence>
<dbReference type="EMBL" id="CAJVPI010000085">
    <property type="protein sequence ID" value="CAG8476581.1"/>
    <property type="molecule type" value="Genomic_DNA"/>
</dbReference>
<reference evidence="1" key="1">
    <citation type="submission" date="2021-06" db="EMBL/GenBank/DDBJ databases">
        <authorList>
            <person name="Kallberg Y."/>
            <person name="Tangrot J."/>
            <person name="Rosling A."/>
        </authorList>
    </citation>
    <scope>NUCLEOTIDE SEQUENCE</scope>
    <source>
        <strain evidence="1">BR232B</strain>
    </source>
</reference>
<dbReference type="OrthoDB" id="2385910at2759"/>
<accession>A0A9N8W429</accession>
<gene>
    <name evidence="1" type="ORF">PBRASI_LOCUS1354</name>
</gene>
<dbReference type="Proteomes" id="UP000789739">
    <property type="component" value="Unassembled WGS sequence"/>
</dbReference>
<organism evidence="1 2">
    <name type="scientific">Paraglomus brasilianum</name>
    <dbReference type="NCBI Taxonomy" id="144538"/>
    <lineage>
        <taxon>Eukaryota</taxon>
        <taxon>Fungi</taxon>
        <taxon>Fungi incertae sedis</taxon>
        <taxon>Mucoromycota</taxon>
        <taxon>Glomeromycotina</taxon>
        <taxon>Glomeromycetes</taxon>
        <taxon>Paraglomerales</taxon>
        <taxon>Paraglomeraceae</taxon>
        <taxon>Paraglomus</taxon>
    </lineage>
</organism>